<evidence type="ECO:0000256" key="1">
    <source>
        <dbReference type="ARBA" id="ARBA00009986"/>
    </source>
</evidence>
<dbReference type="Gene3D" id="3.40.309.10">
    <property type="entry name" value="Aldehyde Dehydrogenase, Chain A, domain 2"/>
    <property type="match status" value="1"/>
</dbReference>
<dbReference type="InterPro" id="IPR047110">
    <property type="entry name" value="GABD/Sad-like"/>
</dbReference>
<sequence>MAIESINPATGKLLRSFDPLTNEAARQKIALAADAFRTYSLVPLEHRALWMRKLASILEHEIDDLSILITQEMGKPLDAARFEILKCADACRYYAEHAARILAPESIPTEDRYSYVRWDPLGVVLAVMPWNFPLWQVFRFLAPALMAGNVALLKHANNVPQCAIAIESLVRRAGFPRGTFQTLLIDIPQVETVLGDERVAAVTLTGSETAGRAVGAQAGWLIKKSVLELGGSDPFIVMPSADLDAAIETAIRARCVNSGQSCIAAKRFLVADEVYDVFESRFVAGMEAMHVGDPMKDGTDIGPLATARAVDLLEQQVQAAAKAGARILTGGERMLGTGNYFEPTVLTNVPRTSAVYREELFGPVAMLFRVQDINEAIEIANDTPFGLSASAWTRDPAEQQRFISELQCGGVFLNAMVASDPRLPFGGIKRSGYGRELSAAGMREFLNAKTVVISSATTANEPATKPYLVSTADPAQTT</sequence>
<reference evidence="5 6" key="1">
    <citation type="submission" date="2020-07" db="EMBL/GenBank/DDBJ databases">
        <title>Genomic Encyclopedia of Type Strains, Phase IV (KMG-V): Genome sequencing to study the core and pangenomes of soil and plant-associated prokaryotes.</title>
        <authorList>
            <person name="Whitman W."/>
        </authorList>
    </citation>
    <scope>NUCLEOTIDE SEQUENCE [LARGE SCALE GENOMIC DNA]</scope>
    <source>
        <strain evidence="5 6">M8UP22</strain>
    </source>
</reference>
<dbReference type="GO" id="GO:0102810">
    <property type="term" value="F:glutarate-semialdehyde dehydrogenase (NADP+) activity"/>
    <property type="evidence" value="ECO:0007669"/>
    <property type="project" value="UniProtKB-EC"/>
</dbReference>
<keyword evidence="3 5" id="KW-0560">Oxidoreductase</keyword>
<dbReference type="EC" id="1.2.1.16" evidence="5"/>
<dbReference type="GO" id="GO:0004030">
    <property type="term" value="F:aldehyde dehydrogenase [NAD(P)+] activity"/>
    <property type="evidence" value="ECO:0007669"/>
    <property type="project" value="InterPro"/>
</dbReference>
<dbReference type="AlphaFoldDB" id="A0A852VH25"/>
<comment type="similarity">
    <text evidence="1">Belongs to the aldehyde dehydrogenase family.</text>
</comment>
<dbReference type="EC" id="1.2.1.79" evidence="5"/>
<dbReference type="InterPro" id="IPR016163">
    <property type="entry name" value="Ald_DH_C"/>
</dbReference>
<dbReference type="PANTHER" id="PTHR43217">
    <property type="entry name" value="SUCCINATE SEMIALDEHYDE DEHYDROGENASE [NAD(P)+] SAD"/>
    <property type="match status" value="1"/>
</dbReference>
<organism evidence="5 6">
    <name type="scientific">Tunturiibacter lichenicola</name>
    <dbReference type="NCBI Taxonomy" id="2051959"/>
    <lineage>
        <taxon>Bacteria</taxon>
        <taxon>Pseudomonadati</taxon>
        <taxon>Acidobacteriota</taxon>
        <taxon>Terriglobia</taxon>
        <taxon>Terriglobales</taxon>
        <taxon>Acidobacteriaceae</taxon>
        <taxon>Tunturiibacter</taxon>
    </lineage>
</organism>
<dbReference type="GO" id="GO:0036243">
    <property type="term" value="F:succinate-semialdehyde dehydrogenase (NADP+) activity"/>
    <property type="evidence" value="ECO:0007669"/>
    <property type="project" value="UniProtKB-EC"/>
</dbReference>
<evidence type="ECO:0000313" key="5">
    <source>
        <dbReference type="EMBL" id="NYF88786.1"/>
    </source>
</evidence>
<dbReference type="SUPFAM" id="SSF53720">
    <property type="entry name" value="ALDH-like"/>
    <property type="match status" value="1"/>
</dbReference>
<dbReference type="EC" id="1.2.1.20" evidence="5"/>
<dbReference type="GO" id="GO:0004777">
    <property type="term" value="F:succinate-semialdehyde dehydrogenase (NAD+) activity"/>
    <property type="evidence" value="ECO:0007669"/>
    <property type="project" value="TreeGrafter"/>
</dbReference>
<dbReference type="Gene3D" id="3.40.605.10">
    <property type="entry name" value="Aldehyde Dehydrogenase, Chain A, domain 1"/>
    <property type="match status" value="1"/>
</dbReference>
<proteinExistence type="inferred from homology"/>
<accession>A0A852VH25</accession>
<evidence type="ECO:0000256" key="2">
    <source>
        <dbReference type="ARBA" id="ARBA00022857"/>
    </source>
</evidence>
<evidence type="ECO:0000256" key="3">
    <source>
        <dbReference type="ARBA" id="ARBA00023002"/>
    </source>
</evidence>
<gene>
    <name evidence="5" type="ORF">HDF08_000853</name>
</gene>
<keyword evidence="2" id="KW-0521">NADP</keyword>
<dbReference type="EMBL" id="JACCCU010000001">
    <property type="protein sequence ID" value="NYF88786.1"/>
    <property type="molecule type" value="Genomic_DNA"/>
</dbReference>
<comment type="caution">
    <text evidence="5">The sequence shown here is derived from an EMBL/GenBank/DDBJ whole genome shotgun (WGS) entry which is preliminary data.</text>
</comment>
<dbReference type="PANTHER" id="PTHR43217:SF1">
    <property type="entry name" value="SUCCINATE SEMIALDEHYDE DEHYDROGENASE [NAD(P)+] SAD"/>
    <property type="match status" value="1"/>
</dbReference>
<dbReference type="CDD" id="cd07100">
    <property type="entry name" value="ALDH_SSADH1_GabD1"/>
    <property type="match status" value="1"/>
</dbReference>
<dbReference type="InterPro" id="IPR044148">
    <property type="entry name" value="ALDH_GabD1-like"/>
</dbReference>
<dbReference type="InterPro" id="IPR015590">
    <property type="entry name" value="Aldehyde_DH_dom"/>
</dbReference>
<dbReference type="FunFam" id="3.40.605.10:FF:000012">
    <property type="entry name" value="NAD-dependent succinate-semialdehyde dehydrogenase"/>
    <property type="match status" value="1"/>
</dbReference>
<evidence type="ECO:0000313" key="6">
    <source>
        <dbReference type="Proteomes" id="UP000564385"/>
    </source>
</evidence>
<dbReference type="FunFam" id="3.40.309.10:FF:000010">
    <property type="entry name" value="Gamma-aminobutyraldehyde dehydrogenase"/>
    <property type="match status" value="1"/>
</dbReference>
<dbReference type="Pfam" id="PF00171">
    <property type="entry name" value="Aldedh"/>
    <property type="match status" value="1"/>
</dbReference>
<dbReference type="Proteomes" id="UP000564385">
    <property type="component" value="Unassembled WGS sequence"/>
</dbReference>
<evidence type="ECO:0000259" key="4">
    <source>
        <dbReference type="Pfam" id="PF00171"/>
    </source>
</evidence>
<protein>
    <submittedName>
        <fullName evidence="5">Succinate-semialdehyde dehydrogenase/glutarate-semialdehyde dehydrogenase</fullName>
        <ecNumber evidence="5">1.2.1.16</ecNumber>
        <ecNumber evidence="5">1.2.1.20</ecNumber>
        <ecNumber evidence="5">1.2.1.79</ecNumber>
    </submittedName>
</protein>
<name>A0A852VH25_9BACT</name>
<feature type="domain" description="Aldehyde dehydrogenase" evidence="4">
    <location>
        <begin position="3"/>
        <end position="451"/>
    </location>
</feature>
<dbReference type="InterPro" id="IPR016162">
    <property type="entry name" value="Ald_DH_N"/>
</dbReference>
<dbReference type="InterPro" id="IPR016161">
    <property type="entry name" value="Ald_DH/histidinol_DH"/>
</dbReference>